<dbReference type="Proteomes" id="UP000593578">
    <property type="component" value="Unassembled WGS sequence"/>
</dbReference>
<evidence type="ECO:0000313" key="3">
    <source>
        <dbReference type="EMBL" id="MBA0591469.1"/>
    </source>
</evidence>
<evidence type="ECO:0000256" key="1">
    <source>
        <dbReference type="ARBA" id="ARBA00010617"/>
    </source>
</evidence>
<dbReference type="AlphaFoldDB" id="A0A7J8PQ93"/>
<dbReference type="GO" id="GO:0004497">
    <property type="term" value="F:monooxygenase activity"/>
    <property type="evidence" value="ECO:0007669"/>
    <property type="project" value="InterPro"/>
</dbReference>
<dbReference type="InterPro" id="IPR036396">
    <property type="entry name" value="Cyt_P450_sf"/>
</dbReference>
<dbReference type="GO" id="GO:0016705">
    <property type="term" value="F:oxidoreductase activity, acting on paired donors, with incorporation or reduction of molecular oxygen"/>
    <property type="evidence" value="ECO:0007669"/>
    <property type="project" value="InterPro"/>
</dbReference>
<protein>
    <submittedName>
        <fullName evidence="3">Uncharacterized protein</fullName>
    </submittedName>
</protein>
<dbReference type="PANTHER" id="PTHR47950:SF13">
    <property type="entry name" value="CYTOCHROME P450, FAMILY 76, SUBFAMILY G, POLYPEPTIDE 1"/>
    <property type="match status" value="1"/>
</dbReference>
<dbReference type="GO" id="GO:0020037">
    <property type="term" value="F:heme binding"/>
    <property type="evidence" value="ECO:0007669"/>
    <property type="project" value="InterPro"/>
</dbReference>
<dbReference type="EMBL" id="JABEZZ010000007">
    <property type="protein sequence ID" value="MBA0591469.1"/>
    <property type="molecule type" value="Genomic_DNA"/>
</dbReference>
<proteinExistence type="inferred from homology"/>
<name>A0A7J8PQ93_GOSRA</name>
<comment type="caution">
    <text evidence="3">The sequence shown here is derived from an EMBL/GenBank/DDBJ whole genome shotgun (WGS) entry which is preliminary data.</text>
</comment>
<evidence type="ECO:0000256" key="2">
    <source>
        <dbReference type="SAM" id="SignalP"/>
    </source>
</evidence>
<reference evidence="3 4" key="1">
    <citation type="journal article" date="2019" name="Genome Biol. Evol.">
        <title>Insights into the evolution of the New World diploid cottons (Gossypium, subgenus Houzingenia) based on genome sequencing.</title>
        <authorList>
            <person name="Grover C.E."/>
            <person name="Arick M.A. 2nd"/>
            <person name="Thrash A."/>
            <person name="Conover J.L."/>
            <person name="Sanders W.S."/>
            <person name="Peterson D.G."/>
            <person name="Frelichowski J.E."/>
            <person name="Scheffler J.A."/>
            <person name="Scheffler B.E."/>
            <person name="Wendel J.F."/>
        </authorList>
    </citation>
    <scope>NUCLEOTIDE SEQUENCE [LARGE SCALE GENOMIC DNA]</scope>
    <source>
        <strain evidence="3">8</strain>
        <tissue evidence="3">Leaf</tissue>
    </source>
</reference>
<dbReference type="Gene3D" id="1.10.630.10">
    <property type="entry name" value="Cytochrome P450"/>
    <property type="match status" value="1"/>
</dbReference>
<dbReference type="GO" id="GO:0005506">
    <property type="term" value="F:iron ion binding"/>
    <property type="evidence" value="ECO:0007669"/>
    <property type="project" value="InterPro"/>
</dbReference>
<dbReference type="PANTHER" id="PTHR47950">
    <property type="entry name" value="CYTOCHROME P450, FAMILY 76, SUBFAMILY C, POLYPEPTIDE 5-RELATED"/>
    <property type="match status" value="1"/>
</dbReference>
<keyword evidence="2" id="KW-0732">Signal</keyword>
<feature type="signal peptide" evidence="2">
    <location>
        <begin position="1"/>
        <end position="30"/>
    </location>
</feature>
<sequence>MCPAVPLASRLLPMALGSLLHCFDWSLADGVKPEDLDMSERMGITLRKSVPLKALAIPCTDFRH</sequence>
<accession>A0A7J8PQ93</accession>
<feature type="chain" id="PRO_5029598915" evidence="2">
    <location>
        <begin position="31"/>
        <end position="64"/>
    </location>
</feature>
<comment type="similarity">
    <text evidence="1">Belongs to the cytochrome P450 family.</text>
</comment>
<organism evidence="3 4">
    <name type="scientific">Gossypium raimondii</name>
    <name type="common">Peruvian cotton</name>
    <name type="synonym">Gossypium klotzschianum subsp. raimondii</name>
    <dbReference type="NCBI Taxonomy" id="29730"/>
    <lineage>
        <taxon>Eukaryota</taxon>
        <taxon>Viridiplantae</taxon>
        <taxon>Streptophyta</taxon>
        <taxon>Embryophyta</taxon>
        <taxon>Tracheophyta</taxon>
        <taxon>Spermatophyta</taxon>
        <taxon>Magnoliopsida</taxon>
        <taxon>eudicotyledons</taxon>
        <taxon>Gunneridae</taxon>
        <taxon>Pentapetalae</taxon>
        <taxon>rosids</taxon>
        <taxon>malvids</taxon>
        <taxon>Malvales</taxon>
        <taxon>Malvaceae</taxon>
        <taxon>Malvoideae</taxon>
        <taxon>Gossypium</taxon>
    </lineage>
</organism>
<evidence type="ECO:0000313" key="4">
    <source>
        <dbReference type="Proteomes" id="UP000593578"/>
    </source>
</evidence>
<dbReference type="SUPFAM" id="SSF48264">
    <property type="entry name" value="Cytochrome P450"/>
    <property type="match status" value="1"/>
</dbReference>
<gene>
    <name evidence="3" type="ORF">Gorai_020144</name>
</gene>